<dbReference type="PANTHER" id="PTHR33055:SF3">
    <property type="entry name" value="PUTATIVE TRANSPOSASE FOR IS117-RELATED"/>
    <property type="match status" value="1"/>
</dbReference>
<sequence>MSILYAGLDVSLELTSICVVTAEGSIFKEAKVASDPEAISMALLELDASFERIGLEAGPLSQWLFFGLRDAGLPVCCIETRHSKAAIAAMSLNKTDRNDARSIAQLYGATICVRKCVNQDEKL</sequence>
<dbReference type="Proteomes" id="UP001595190">
    <property type="component" value="Unassembled WGS sequence"/>
</dbReference>
<proteinExistence type="predicted"/>
<evidence type="ECO:0000313" key="2">
    <source>
        <dbReference type="EMBL" id="MFC2253589.1"/>
    </source>
</evidence>
<name>A0ABV6ZN33_9HYPH</name>
<dbReference type="PANTHER" id="PTHR33055">
    <property type="entry name" value="TRANSPOSASE FOR INSERTION SEQUENCE ELEMENT IS1111A"/>
    <property type="match status" value="1"/>
</dbReference>
<accession>A0ABV6ZN33</accession>
<evidence type="ECO:0000313" key="3">
    <source>
        <dbReference type="Proteomes" id="UP001595190"/>
    </source>
</evidence>
<protein>
    <submittedName>
        <fullName evidence="2">Transposase</fullName>
    </submittedName>
</protein>
<dbReference type="InterPro" id="IPR002525">
    <property type="entry name" value="Transp_IS110-like_N"/>
</dbReference>
<dbReference type="Pfam" id="PF01548">
    <property type="entry name" value="DEDD_Tnp_IS110"/>
    <property type="match status" value="1"/>
</dbReference>
<dbReference type="InterPro" id="IPR047650">
    <property type="entry name" value="Transpos_IS110"/>
</dbReference>
<organism evidence="2 3">
    <name type="scientific">Labrys neptuniae</name>
    <dbReference type="NCBI Taxonomy" id="376174"/>
    <lineage>
        <taxon>Bacteria</taxon>
        <taxon>Pseudomonadati</taxon>
        <taxon>Pseudomonadota</taxon>
        <taxon>Alphaproteobacteria</taxon>
        <taxon>Hyphomicrobiales</taxon>
        <taxon>Xanthobacteraceae</taxon>
        <taxon>Labrys</taxon>
    </lineage>
</organism>
<reference evidence="2 3" key="1">
    <citation type="submission" date="2024-09" db="EMBL/GenBank/DDBJ databases">
        <title>Description of Labrys sedimenti sp. nov., isolated from a diclofenac-degrading enrichment culture, and genome-based reclassification of Labrys portucalensis as a later heterotypic synonym of Labrys neptuniae.</title>
        <authorList>
            <person name="Tancsics A."/>
            <person name="Csepanyi A."/>
        </authorList>
    </citation>
    <scope>NUCLEOTIDE SEQUENCE [LARGE SCALE GENOMIC DNA]</scope>
    <source>
        <strain evidence="2 3">LMG 23412</strain>
    </source>
</reference>
<dbReference type="EMBL" id="JBHGPK010000020">
    <property type="protein sequence ID" value="MFC2253589.1"/>
    <property type="molecule type" value="Genomic_DNA"/>
</dbReference>
<comment type="caution">
    <text evidence="2">The sequence shown here is derived from an EMBL/GenBank/DDBJ whole genome shotgun (WGS) entry which is preliminary data.</text>
</comment>
<gene>
    <name evidence="2" type="ORF">ACETRX_28410</name>
</gene>
<evidence type="ECO:0000259" key="1">
    <source>
        <dbReference type="Pfam" id="PF01548"/>
    </source>
</evidence>
<feature type="domain" description="Transposase IS110-like N-terminal" evidence="1">
    <location>
        <begin position="6"/>
        <end position="106"/>
    </location>
</feature>